<sequence length="266" mass="28871">MSWITGPLVAFDLETTGTDIETDRIVTAAVVRLEPDGAISEERTWLLDPGVEIPEEASAIHGISTDHAREHGVPPSSAVEDIARAVAEVLRSGTPLVVMNARYDLSLLDRECRRYGLESVTERLGGVPSPVIDPLVLDKHVDKYRRGKRALHALCAHYGVPLDDAHDARADAVAAARVVRRMGEKHQRIGMMPLTDLHELQVRAAAGQAASLQAYLRRTADPTAVVEQAWPVVPRNRQPGPAEAPRGREREPGDRAAAPLSRTAPG</sequence>
<feature type="domain" description="Exonuclease" evidence="5">
    <location>
        <begin position="7"/>
        <end position="188"/>
    </location>
</feature>
<dbReference type="InterPro" id="IPR012337">
    <property type="entry name" value="RNaseH-like_sf"/>
</dbReference>
<dbReference type="InterPro" id="IPR013520">
    <property type="entry name" value="Ribonucl_H"/>
</dbReference>
<evidence type="ECO:0000256" key="2">
    <source>
        <dbReference type="ARBA" id="ARBA00022801"/>
    </source>
</evidence>
<dbReference type="RefSeq" id="WP_386401842.1">
    <property type="nucleotide sequence ID" value="NZ_JBHSPT010000065.1"/>
</dbReference>
<dbReference type="Proteomes" id="UP001596242">
    <property type="component" value="Unassembled WGS sequence"/>
</dbReference>
<evidence type="ECO:0000313" key="6">
    <source>
        <dbReference type="EMBL" id="MFC6058786.1"/>
    </source>
</evidence>
<keyword evidence="2" id="KW-0378">Hydrolase</keyword>
<feature type="region of interest" description="Disordered" evidence="4">
    <location>
        <begin position="231"/>
        <end position="266"/>
    </location>
</feature>
<feature type="compositionally biased region" description="Basic and acidic residues" evidence="4">
    <location>
        <begin position="245"/>
        <end position="254"/>
    </location>
</feature>
<reference evidence="7" key="1">
    <citation type="journal article" date="2019" name="Int. J. Syst. Evol. Microbiol.">
        <title>The Global Catalogue of Microorganisms (GCM) 10K type strain sequencing project: providing services to taxonomists for standard genome sequencing and annotation.</title>
        <authorList>
            <consortium name="The Broad Institute Genomics Platform"/>
            <consortium name="The Broad Institute Genome Sequencing Center for Infectious Disease"/>
            <person name="Wu L."/>
            <person name="Ma J."/>
        </authorList>
    </citation>
    <scope>NUCLEOTIDE SEQUENCE [LARGE SCALE GENOMIC DNA]</scope>
    <source>
        <strain evidence="7">JCM 12763</strain>
    </source>
</reference>
<proteinExistence type="predicted"/>
<dbReference type="Gene3D" id="3.30.420.10">
    <property type="entry name" value="Ribonuclease H-like superfamily/Ribonuclease H"/>
    <property type="match status" value="1"/>
</dbReference>
<dbReference type="InterPro" id="IPR036397">
    <property type="entry name" value="RNaseH_sf"/>
</dbReference>
<dbReference type="EMBL" id="JBHSPT010000065">
    <property type="protein sequence ID" value="MFC6058786.1"/>
    <property type="molecule type" value="Genomic_DNA"/>
</dbReference>
<keyword evidence="3 6" id="KW-0269">Exonuclease</keyword>
<evidence type="ECO:0000313" key="7">
    <source>
        <dbReference type="Proteomes" id="UP001596242"/>
    </source>
</evidence>
<comment type="caution">
    <text evidence="6">The sequence shown here is derived from an EMBL/GenBank/DDBJ whole genome shotgun (WGS) entry which is preliminary data.</text>
</comment>
<dbReference type="NCBIfam" id="NF005927">
    <property type="entry name" value="PRK07942.1"/>
    <property type="match status" value="1"/>
</dbReference>
<dbReference type="SMART" id="SM00479">
    <property type="entry name" value="EXOIII"/>
    <property type="match status" value="1"/>
</dbReference>
<keyword evidence="1" id="KW-0540">Nuclease</keyword>
<dbReference type="GO" id="GO:0004527">
    <property type="term" value="F:exonuclease activity"/>
    <property type="evidence" value="ECO:0007669"/>
    <property type="project" value="UniProtKB-KW"/>
</dbReference>
<keyword evidence="7" id="KW-1185">Reference proteome</keyword>
<evidence type="ECO:0000256" key="3">
    <source>
        <dbReference type="ARBA" id="ARBA00022839"/>
    </source>
</evidence>
<protein>
    <submittedName>
        <fullName evidence="6">3'-5' exonuclease</fullName>
    </submittedName>
</protein>
<dbReference type="SUPFAM" id="SSF53098">
    <property type="entry name" value="Ribonuclease H-like"/>
    <property type="match status" value="1"/>
</dbReference>
<evidence type="ECO:0000256" key="1">
    <source>
        <dbReference type="ARBA" id="ARBA00022722"/>
    </source>
</evidence>
<dbReference type="CDD" id="cd06127">
    <property type="entry name" value="DEDDh"/>
    <property type="match status" value="1"/>
</dbReference>
<accession>A0ABW1M556</accession>
<evidence type="ECO:0000256" key="4">
    <source>
        <dbReference type="SAM" id="MobiDB-lite"/>
    </source>
</evidence>
<evidence type="ECO:0000259" key="5">
    <source>
        <dbReference type="SMART" id="SM00479"/>
    </source>
</evidence>
<dbReference type="PANTHER" id="PTHR30231">
    <property type="entry name" value="DNA POLYMERASE III SUBUNIT EPSILON"/>
    <property type="match status" value="1"/>
</dbReference>
<name>A0ABW1M556_9ACTN</name>
<dbReference type="Pfam" id="PF00929">
    <property type="entry name" value="RNase_T"/>
    <property type="match status" value="1"/>
</dbReference>
<dbReference type="PANTHER" id="PTHR30231:SF4">
    <property type="entry name" value="PROTEIN NEN2"/>
    <property type="match status" value="1"/>
</dbReference>
<organism evidence="6 7">
    <name type="scientific">Streptomyces pratens</name>
    <dbReference type="NCBI Taxonomy" id="887456"/>
    <lineage>
        <taxon>Bacteria</taxon>
        <taxon>Bacillati</taxon>
        <taxon>Actinomycetota</taxon>
        <taxon>Actinomycetes</taxon>
        <taxon>Kitasatosporales</taxon>
        <taxon>Streptomycetaceae</taxon>
        <taxon>Streptomyces</taxon>
    </lineage>
</organism>
<gene>
    <name evidence="6" type="ORF">ACFP50_26130</name>
</gene>